<dbReference type="PRINTS" id="PR00399">
    <property type="entry name" value="SYNAPTOTAGMN"/>
</dbReference>
<dbReference type="Pfam" id="PF00168">
    <property type="entry name" value="C2"/>
    <property type="match status" value="1"/>
</dbReference>
<proteinExistence type="predicted"/>
<dbReference type="RefSeq" id="XP_014670103.1">
    <property type="nucleotide sequence ID" value="XM_014814617.1"/>
</dbReference>
<evidence type="ECO:0000313" key="4">
    <source>
        <dbReference type="Proteomes" id="UP000695022"/>
    </source>
</evidence>
<evidence type="ECO:0000256" key="2">
    <source>
        <dbReference type="SAM" id="MobiDB-lite"/>
    </source>
</evidence>
<protein>
    <submittedName>
        <fullName evidence="5">Synaptotagmin-6-like</fullName>
    </submittedName>
</protein>
<dbReference type="Gene3D" id="2.60.40.150">
    <property type="entry name" value="C2 domain"/>
    <property type="match status" value="2"/>
</dbReference>
<dbReference type="Proteomes" id="UP000695022">
    <property type="component" value="Unplaced"/>
</dbReference>
<dbReference type="SMART" id="SM00239">
    <property type="entry name" value="C2"/>
    <property type="match status" value="1"/>
</dbReference>
<dbReference type="PRINTS" id="PR00360">
    <property type="entry name" value="C2DOMAIN"/>
</dbReference>
<keyword evidence="4" id="KW-1185">Reference proteome</keyword>
<gene>
    <name evidence="5" type="primary">LOC106811084</name>
</gene>
<feature type="region of interest" description="Disordered" evidence="2">
    <location>
        <begin position="1"/>
        <end position="28"/>
    </location>
</feature>
<dbReference type="PANTHER" id="PTHR10024">
    <property type="entry name" value="SYNAPTOTAGMIN"/>
    <property type="match status" value="1"/>
</dbReference>
<name>A0ABM1ED32_PRICU</name>
<reference evidence="5" key="1">
    <citation type="submission" date="2025-08" db="UniProtKB">
        <authorList>
            <consortium name="RefSeq"/>
        </authorList>
    </citation>
    <scope>IDENTIFICATION</scope>
</reference>
<sequence length="225" mass="26102">MAERRRGELRRDRSYSSGSRQRSESLSESGIGTLDLDLYRRKTDVISQKLDEPSSGLGKLHFRLRYDFDKSDFVIHLIEAHDLPPGDKEGFNDPYVEVRLYKETDSKLRRSSIQRKTLFPVFNDVFKFPITYEELQEKTLHFYVYDFDKFSREDVTGVVKIDMGKVDVSSELEVWSDIQKHKRVHEGAGEILFSLSYLPSADRLTIVIMKGKDLKPAETHQGYGV</sequence>
<evidence type="ECO:0000259" key="3">
    <source>
        <dbReference type="PROSITE" id="PS50004"/>
    </source>
</evidence>
<feature type="compositionally biased region" description="Low complexity" evidence="2">
    <location>
        <begin position="15"/>
        <end position="28"/>
    </location>
</feature>
<evidence type="ECO:0000313" key="5">
    <source>
        <dbReference type="RefSeq" id="XP_014670103.1"/>
    </source>
</evidence>
<dbReference type="InterPro" id="IPR001565">
    <property type="entry name" value="Synaptotagmin"/>
</dbReference>
<feature type="compositionally biased region" description="Basic and acidic residues" evidence="2">
    <location>
        <begin position="1"/>
        <end position="14"/>
    </location>
</feature>
<dbReference type="GeneID" id="106811084"/>
<dbReference type="InterPro" id="IPR035892">
    <property type="entry name" value="C2_domain_sf"/>
</dbReference>
<dbReference type="SUPFAM" id="SSF49562">
    <property type="entry name" value="C2 domain (Calcium/lipid-binding domain, CaLB)"/>
    <property type="match status" value="1"/>
</dbReference>
<organism evidence="4 5">
    <name type="scientific">Priapulus caudatus</name>
    <name type="common">Priapulid worm</name>
    <dbReference type="NCBI Taxonomy" id="37621"/>
    <lineage>
        <taxon>Eukaryota</taxon>
        <taxon>Metazoa</taxon>
        <taxon>Ecdysozoa</taxon>
        <taxon>Scalidophora</taxon>
        <taxon>Priapulida</taxon>
        <taxon>Priapulimorpha</taxon>
        <taxon>Priapulimorphida</taxon>
        <taxon>Priapulidae</taxon>
        <taxon>Priapulus</taxon>
    </lineage>
</organism>
<accession>A0ABM1ED32</accession>
<dbReference type="InterPro" id="IPR000008">
    <property type="entry name" value="C2_dom"/>
</dbReference>
<dbReference type="PROSITE" id="PS50004">
    <property type="entry name" value="C2"/>
    <property type="match status" value="1"/>
</dbReference>
<evidence type="ECO:0000256" key="1">
    <source>
        <dbReference type="ARBA" id="ARBA00022737"/>
    </source>
</evidence>
<keyword evidence="1" id="KW-0677">Repeat</keyword>
<dbReference type="PANTHER" id="PTHR10024:SF378">
    <property type="entry name" value="SYNAPTOTAGMIN BETA, ISOFORM D"/>
    <property type="match status" value="1"/>
</dbReference>
<feature type="domain" description="C2" evidence="3">
    <location>
        <begin position="56"/>
        <end position="176"/>
    </location>
</feature>